<dbReference type="Pfam" id="PF03732">
    <property type="entry name" value="Retrotrans_gag"/>
    <property type="match status" value="1"/>
</dbReference>
<organism evidence="3 4">
    <name type="scientific">Gossypium hirsutum</name>
    <name type="common">Upland cotton</name>
    <name type="synonym">Gossypium mexicanum</name>
    <dbReference type="NCBI Taxonomy" id="3635"/>
    <lineage>
        <taxon>Eukaryota</taxon>
        <taxon>Viridiplantae</taxon>
        <taxon>Streptophyta</taxon>
        <taxon>Embryophyta</taxon>
        <taxon>Tracheophyta</taxon>
        <taxon>Spermatophyta</taxon>
        <taxon>Magnoliopsida</taxon>
        <taxon>eudicotyledons</taxon>
        <taxon>Gunneridae</taxon>
        <taxon>Pentapetalae</taxon>
        <taxon>rosids</taxon>
        <taxon>malvids</taxon>
        <taxon>Malvales</taxon>
        <taxon>Malvaceae</taxon>
        <taxon>Malvoideae</taxon>
        <taxon>Gossypium</taxon>
    </lineage>
</organism>
<evidence type="ECO:0000256" key="1">
    <source>
        <dbReference type="SAM" id="MobiDB-lite"/>
    </source>
</evidence>
<evidence type="ECO:0000259" key="2">
    <source>
        <dbReference type="Pfam" id="PF03732"/>
    </source>
</evidence>
<feature type="region of interest" description="Disordered" evidence="1">
    <location>
        <begin position="1"/>
        <end position="52"/>
    </location>
</feature>
<dbReference type="RefSeq" id="XP_040940081.1">
    <property type="nucleotide sequence ID" value="XM_041084147.1"/>
</dbReference>
<evidence type="ECO:0000313" key="3">
    <source>
        <dbReference type="Proteomes" id="UP000818029"/>
    </source>
</evidence>
<dbReference type="GeneID" id="121211387"/>
<protein>
    <recommendedName>
        <fullName evidence="2">Retrotransposon gag domain-containing protein</fullName>
    </recommendedName>
</protein>
<dbReference type="InterPro" id="IPR005162">
    <property type="entry name" value="Retrotrans_gag_dom"/>
</dbReference>
<dbReference type="PANTHER" id="PTHR34482:SF36">
    <property type="entry name" value="RETROTRANSPOSON GAG DOMAIN-CONTAINING PROTEIN"/>
    <property type="match status" value="1"/>
</dbReference>
<reference evidence="3" key="1">
    <citation type="journal article" date="2020" name="Nat. Genet.">
        <title>Genomic diversifications of five Gossypium allopolyploid species and their impact on cotton improvement.</title>
        <authorList>
            <person name="Chen Z.J."/>
            <person name="Sreedasyam A."/>
            <person name="Ando A."/>
            <person name="Song Q."/>
            <person name="De Santiago L.M."/>
            <person name="Hulse-Kemp A.M."/>
            <person name="Ding M."/>
            <person name="Ye W."/>
            <person name="Kirkbride R.C."/>
            <person name="Jenkins J."/>
            <person name="Plott C."/>
            <person name="Lovell J."/>
            <person name="Lin Y.M."/>
            <person name="Vaughn R."/>
            <person name="Liu B."/>
            <person name="Simpson S."/>
            <person name="Scheffler B.E."/>
            <person name="Wen L."/>
            <person name="Saski C.A."/>
            <person name="Grover C.E."/>
            <person name="Hu G."/>
            <person name="Conover J.L."/>
            <person name="Carlson J.W."/>
            <person name="Shu S."/>
            <person name="Boston L.B."/>
            <person name="Williams M."/>
            <person name="Peterson D.G."/>
            <person name="McGee K."/>
            <person name="Jones D.C."/>
            <person name="Wendel J.F."/>
            <person name="Stelly D.M."/>
            <person name="Grimwood J."/>
            <person name="Schmutz J."/>
        </authorList>
    </citation>
    <scope>NUCLEOTIDE SEQUENCE [LARGE SCALE GENOMIC DNA]</scope>
    <source>
        <strain evidence="3">cv. TM-1</strain>
    </source>
</reference>
<reference evidence="4" key="2">
    <citation type="submission" date="2025-08" db="UniProtKB">
        <authorList>
            <consortium name="RefSeq"/>
        </authorList>
    </citation>
    <scope>IDENTIFICATION</scope>
</reference>
<keyword evidence="3" id="KW-1185">Reference proteome</keyword>
<gene>
    <name evidence="4" type="primary">LOC121211387</name>
</gene>
<evidence type="ECO:0000313" key="4">
    <source>
        <dbReference type="RefSeq" id="XP_040940081.1"/>
    </source>
</evidence>
<sequence length="190" mass="21541">MSTKGTRGKGTRGRGRSRGGARAGSSASGHMPNNEAREAPTSPLTETGSHDPSLLQDEAYQWWLTVKEGSQPDRLTWEFFKTAFLGKYVGASYVDVQRREFQNLTQGDKLVAEYESEFLRLSRYACGMVATEYKRCVHFEDGLRDDLRVLIAPQRELDFSVLVEKAKIAKDVKRVEHQNLEKDRGKNKRV</sequence>
<dbReference type="PANTHER" id="PTHR34482">
    <property type="entry name" value="DNA DAMAGE-INDUCIBLE PROTEIN 1-LIKE"/>
    <property type="match status" value="1"/>
</dbReference>
<feature type="domain" description="Retrotransposon gag" evidence="2">
    <location>
        <begin position="53"/>
        <end position="144"/>
    </location>
</feature>
<feature type="compositionally biased region" description="Basic residues" evidence="1">
    <location>
        <begin position="1"/>
        <end position="19"/>
    </location>
</feature>
<name>A0ABM2ZBK4_GOSHI</name>
<proteinExistence type="predicted"/>
<accession>A0ABM2ZBK4</accession>
<dbReference type="Proteomes" id="UP000818029">
    <property type="component" value="Chromosome A12"/>
</dbReference>